<evidence type="ECO:0000256" key="3">
    <source>
        <dbReference type="ARBA" id="ARBA00005208"/>
    </source>
</evidence>
<comment type="cofactor">
    <cofactor evidence="20">
        <name>Mg(2+)</name>
        <dbReference type="ChEBI" id="CHEBI:18420"/>
    </cofactor>
    <text evidence="20">Binds 1 Mg(2+) ion per subunit.</text>
</comment>
<feature type="region of interest" description="Pyrophosphorylase" evidence="20">
    <location>
        <begin position="1"/>
        <end position="228"/>
    </location>
</feature>
<dbReference type="HAMAP" id="MF_01631">
    <property type="entry name" value="GlmU"/>
    <property type="match status" value="1"/>
</dbReference>
<name>A0A7L6N393_9MOLU</name>
<evidence type="ECO:0000256" key="9">
    <source>
        <dbReference type="ARBA" id="ARBA00022723"/>
    </source>
</evidence>
<comment type="pathway">
    <text evidence="20">Bacterial outer membrane biogenesis; LPS lipid A biosynthesis.</text>
</comment>
<dbReference type="GO" id="GO:0019134">
    <property type="term" value="F:glucosamine-1-phosphate N-acetyltransferase activity"/>
    <property type="evidence" value="ECO:0007669"/>
    <property type="project" value="UniProtKB-UniRule"/>
</dbReference>
<dbReference type="InterPro" id="IPR029044">
    <property type="entry name" value="Nucleotide-diphossugar_trans"/>
</dbReference>
<dbReference type="GO" id="GO:0005737">
    <property type="term" value="C:cytoplasm"/>
    <property type="evidence" value="ECO:0007669"/>
    <property type="project" value="UniProtKB-SubCell"/>
</dbReference>
<dbReference type="GO" id="GO:0008360">
    <property type="term" value="P:regulation of cell shape"/>
    <property type="evidence" value="ECO:0007669"/>
    <property type="project" value="UniProtKB-KW"/>
</dbReference>
<feature type="domain" description="Nucleotidyl transferase" evidence="21">
    <location>
        <begin position="5"/>
        <end position="217"/>
    </location>
</feature>
<evidence type="ECO:0000313" key="24">
    <source>
        <dbReference type="Proteomes" id="UP000512167"/>
    </source>
</evidence>
<gene>
    <name evidence="20 23" type="primary">glmU</name>
    <name evidence="23" type="ORF">HF295_02070</name>
</gene>
<dbReference type="Pfam" id="PF00483">
    <property type="entry name" value="NTP_transferase"/>
    <property type="match status" value="1"/>
</dbReference>
<dbReference type="SUPFAM" id="SSF51161">
    <property type="entry name" value="Trimeric LpxA-like enzymes"/>
    <property type="match status" value="1"/>
</dbReference>
<dbReference type="Pfam" id="PF00132">
    <property type="entry name" value="Hexapep"/>
    <property type="match status" value="1"/>
</dbReference>
<organism evidence="23 24">
    <name type="scientific">Hujiaoplasma nucleasis</name>
    <dbReference type="NCBI Taxonomy" id="2725268"/>
    <lineage>
        <taxon>Bacteria</taxon>
        <taxon>Bacillati</taxon>
        <taxon>Mycoplasmatota</taxon>
        <taxon>Mollicutes</taxon>
        <taxon>Candidatus Izemoplasmatales</taxon>
        <taxon>Hujiaoplasmataceae</taxon>
        <taxon>Hujiaoplasma</taxon>
    </lineage>
</organism>
<dbReference type="InterPro" id="IPR005835">
    <property type="entry name" value="NTP_transferase_dom"/>
</dbReference>
<reference evidence="23 24" key="1">
    <citation type="submission" date="2020-04" db="EMBL/GenBank/DDBJ databases">
        <authorList>
            <person name="Zheng R.K."/>
            <person name="Sun C.M."/>
        </authorList>
    </citation>
    <scope>NUCLEOTIDE SEQUENCE [LARGE SCALE GENOMIC DNA]</scope>
    <source>
        <strain evidence="24">zrk29</strain>
    </source>
</reference>
<evidence type="ECO:0000256" key="13">
    <source>
        <dbReference type="ARBA" id="ARBA00022984"/>
    </source>
</evidence>
<comment type="similarity">
    <text evidence="4 20">In the C-terminal section; belongs to the transferase hexapeptide repeat family.</text>
</comment>
<comment type="pathway">
    <text evidence="2 20">Nucleotide-sugar biosynthesis; UDP-N-acetyl-alpha-D-glucosamine biosynthesis; N-acetyl-alpha-D-glucosamine 1-phosphate from alpha-D-glucosamine 6-phosphate (route II): step 2/2.</text>
</comment>
<keyword evidence="6 20" id="KW-0963">Cytoplasm</keyword>
<dbReference type="NCBIfam" id="TIGR01173">
    <property type="entry name" value="glmU"/>
    <property type="match status" value="1"/>
</dbReference>
<dbReference type="InterPro" id="IPR011004">
    <property type="entry name" value="Trimer_LpxA-like_sf"/>
</dbReference>
<evidence type="ECO:0000256" key="12">
    <source>
        <dbReference type="ARBA" id="ARBA00022960"/>
    </source>
</evidence>
<evidence type="ECO:0000256" key="7">
    <source>
        <dbReference type="ARBA" id="ARBA00022679"/>
    </source>
</evidence>
<feature type="binding site" evidence="20">
    <location>
        <begin position="8"/>
        <end position="11"/>
    </location>
    <ligand>
        <name>UDP-N-acetyl-alpha-D-glucosamine</name>
        <dbReference type="ChEBI" id="CHEBI:57705"/>
    </ligand>
</feature>
<evidence type="ECO:0000259" key="21">
    <source>
        <dbReference type="Pfam" id="PF00483"/>
    </source>
</evidence>
<feature type="binding site" evidence="20">
    <location>
        <position position="139"/>
    </location>
    <ligand>
        <name>UDP-N-acetyl-alpha-D-glucosamine</name>
        <dbReference type="ChEBI" id="CHEBI:57705"/>
    </ligand>
</feature>
<dbReference type="KEGG" id="tbk:HF295_02070"/>
<dbReference type="CDD" id="cd02540">
    <property type="entry name" value="GT2_GlmU_N_bac"/>
    <property type="match status" value="1"/>
</dbReference>
<feature type="binding site" evidence="20">
    <location>
        <begin position="78"/>
        <end position="79"/>
    </location>
    <ligand>
        <name>UDP-N-acetyl-alpha-D-glucosamine</name>
        <dbReference type="ChEBI" id="CHEBI:57705"/>
    </ligand>
</feature>
<evidence type="ECO:0000256" key="2">
    <source>
        <dbReference type="ARBA" id="ARBA00005166"/>
    </source>
</evidence>
<dbReference type="UniPathway" id="UPA00113">
    <property type="reaction ID" value="UER00532"/>
</dbReference>
<dbReference type="Gene3D" id="2.160.10.10">
    <property type="entry name" value="Hexapeptide repeat proteins"/>
    <property type="match status" value="1"/>
</dbReference>
<dbReference type="InterPro" id="IPR005882">
    <property type="entry name" value="Bifunctional_GlmU"/>
</dbReference>
<feature type="binding site" evidence="20">
    <location>
        <position position="438"/>
    </location>
    <ligand>
        <name>acetyl-CoA</name>
        <dbReference type="ChEBI" id="CHEBI:57288"/>
    </ligand>
</feature>
<evidence type="ECO:0000256" key="8">
    <source>
        <dbReference type="ARBA" id="ARBA00022695"/>
    </source>
</evidence>
<dbReference type="AlphaFoldDB" id="A0A7L6N393"/>
<dbReference type="NCBIfam" id="NF010934">
    <property type="entry name" value="PRK14354.1"/>
    <property type="match status" value="1"/>
</dbReference>
<keyword evidence="13 20" id="KW-0573">Peptidoglycan synthesis</keyword>
<feature type="binding site" evidence="20">
    <location>
        <position position="22"/>
    </location>
    <ligand>
        <name>UDP-N-acetyl-alpha-D-glucosamine</name>
        <dbReference type="ChEBI" id="CHEBI:57705"/>
    </ligand>
</feature>
<evidence type="ECO:0000256" key="11">
    <source>
        <dbReference type="ARBA" id="ARBA00022842"/>
    </source>
</evidence>
<dbReference type="PANTHER" id="PTHR43584:SF3">
    <property type="entry name" value="BIFUNCTIONAL PROTEIN GLMU"/>
    <property type="match status" value="1"/>
</dbReference>
<keyword evidence="16 20" id="KW-0961">Cell wall biogenesis/degradation</keyword>
<dbReference type="GO" id="GO:0006048">
    <property type="term" value="P:UDP-N-acetylglucosamine biosynthetic process"/>
    <property type="evidence" value="ECO:0007669"/>
    <property type="project" value="UniProtKB-UniPathway"/>
</dbReference>
<dbReference type="EC" id="2.3.1.157" evidence="20"/>
<keyword evidence="15 20" id="KW-0012">Acyltransferase</keyword>
<evidence type="ECO:0000256" key="10">
    <source>
        <dbReference type="ARBA" id="ARBA00022737"/>
    </source>
</evidence>
<dbReference type="InterPro" id="IPR038009">
    <property type="entry name" value="GlmU_C_LbH"/>
</dbReference>
<keyword evidence="24" id="KW-1185">Reference proteome</keyword>
<keyword evidence="8 20" id="KW-0548">Nucleotidyltransferase</keyword>
<evidence type="ECO:0000256" key="15">
    <source>
        <dbReference type="ARBA" id="ARBA00023315"/>
    </source>
</evidence>
<dbReference type="GO" id="GO:0009252">
    <property type="term" value="P:peptidoglycan biosynthetic process"/>
    <property type="evidence" value="ECO:0007669"/>
    <property type="project" value="UniProtKB-UniRule"/>
</dbReference>
<feature type="binding site" evidence="20">
    <location>
        <position position="226"/>
    </location>
    <ligand>
        <name>Mg(2+)</name>
        <dbReference type="ChEBI" id="CHEBI:18420"/>
    </ligand>
</feature>
<dbReference type="GO" id="GO:0003977">
    <property type="term" value="F:UDP-N-acetylglucosamine diphosphorylase activity"/>
    <property type="evidence" value="ECO:0007669"/>
    <property type="project" value="UniProtKB-UniRule"/>
</dbReference>
<feature type="binding site" evidence="20">
    <location>
        <position position="349"/>
    </location>
    <ligand>
        <name>UDP-N-acetyl-alpha-D-glucosamine</name>
        <dbReference type="ChEBI" id="CHEBI:57705"/>
    </ligand>
</feature>
<feature type="binding site" evidence="20">
    <location>
        <position position="375"/>
    </location>
    <ligand>
        <name>UDP-N-acetyl-alpha-D-glucosamine</name>
        <dbReference type="ChEBI" id="CHEBI:57705"/>
    </ligand>
</feature>
<dbReference type="InterPro" id="IPR056729">
    <property type="entry name" value="GMPPB_C"/>
</dbReference>
<comment type="pathway">
    <text evidence="3 20">Nucleotide-sugar biosynthesis; UDP-N-acetyl-alpha-D-glucosamine biosynthesis; UDP-N-acetyl-alpha-D-glucosamine from N-acetyl-alpha-D-glucosamine 1-phosphate: step 1/1.</text>
</comment>
<feature type="region of interest" description="N-acetyltransferase" evidence="20">
    <location>
        <begin position="250"/>
        <end position="458"/>
    </location>
</feature>
<keyword evidence="9 20" id="KW-0479">Metal-binding</keyword>
<dbReference type="Pfam" id="PF25087">
    <property type="entry name" value="GMPPB_C"/>
    <property type="match status" value="1"/>
</dbReference>
<evidence type="ECO:0000256" key="19">
    <source>
        <dbReference type="ARBA" id="ARBA00049628"/>
    </source>
</evidence>
<evidence type="ECO:0000313" key="23">
    <source>
        <dbReference type="EMBL" id="QLY39707.1"/>
    </source>
</evidence>
<dbReference type="CDD" id="cd03353">
    <property type="entry name" value="LbH_GlmU_C"/>
    <property type="match status" value="1"/>
</dbReference>
<dbReference type="InterPro" id="IPR018357">
    <property type="entry name" value="Hexapep_transf_CS"/>
</dbReference>
<evidence type="ECO:0000256" key="5">
    <source>
        <dbReference type="ARBA" id="ARBA00007947"/>
    </source>
</evidence>
<evidence type="ECO:0000256" key="18">
    <source>
        <dbReference type="ARBA" id="ARBA00048493"/>
    </source>
</evidence>
<dbReference type="EC" id="2.7.7.23" evidence="20"/>
<comment type="caution">
    <text evidence="20">Lacks conserved residue(s) required for the propagation of feature annotation.</text>
</comment>
<dbReference type="SUPFAM" id="SSF53448">
    <property type="entry name" value="Nucleotide-diphospho-sugar transferases"/>
    <property type="match status" value="1"/>
</dbReference>
<comment type="catalytic activity">
    <reaction evidence="18 20">
        <text>N-acetyl-alpha-D-glucosamine 1-phosphate + UTP + H(+) = UDP-N-acetyl-alpha-D-glucosamine + diphosphate</text>
        <dbReference type="Rhea" id="RHEA:13509"/>
        <dbReference type="ChEBI" id="CHEBI:15378"/>
        <dbReference type="ChEBI" id="CHEBI:33019"/>
        <dbReference type="ChEBI" id="CHEBI:46398"/>
        <dbReference type="ChEBI" id="CHEBI:57705"/>
        <dbReference type="ChEBI" id="CHEBI:57776"/>
        <dbReference type="EC" id="2.7.7.23"/>
    </reaction>
</comment>
<proteinExistence type="inferred from homology"/>
<protein>
    <recommendedName>
        <fullName evidence="20">Bifunctional protein GlmU</fullName>
    </recommendedName>
    <domain>
        <recommendedName>
            <fullName evidence="20">UDP-N-acetylglucosamine pyrophosphorylase</fullName>
            <ecNumber evidence="20">2.7.7.23</ecNumber>
        </recommendedName>
        <alternativeName>
            <fullName evidence="20">N-acetylglucosamine-1-phosphate uridyltransferase</fullName>
        </alternativeName>
    </domain>
    <domain>
        <recommendedName>
            <fullName evidence="20">Glucosamine-1-phosphate N-acetyltransferase</fullName>
            <ecNumber evidence="20">2.3.1.157</ecNumber>
        </recommendedName>
    </domain>
</protein>
<dbReference type="Proteomes" id="UP000512167">
    <property type="component" value="Chromosome"/>
</dbReference>
<evidence type="ECO:0000256" key="17">
    <source>
        <dbReference type="ARBA" id="ARBA00048247"/>
    </source>
</evidence>
<dbReference type="GO" id="GO:0071555">
    <property type="term" value="P:cell wall organization"/>
    <property type="evidence" value="ECO:0007669"/>
    <property type="project" value="UniProtKB-KW"/>
</dbReference>
<feature type="binding site" evidence="20">
    <location>
        <position position="226"/>
    </location>
    <ligand>
        <name>UDP-N-acetyl-alpha-D-glucosamine</name>
        <dbReference type="ChEBI" id="CHEBI:57705"/>
    </ligand>
</feature>
<comment type="function">
    <text evidence="19 20">Catalyzes the last two sequential reactions in the de novo biosynthetic pathway for UDP-N-acetylglucosamine (UDP-GlcNAc). The C-terminal domain catalyzes the transfer of acetyl group from acetyl coenzyme A to glucosamine-1-phosphate (GlcN-1-P) to produce N-acetylglucosamine-1-phosphate (GlcNAc-1-P), which is converted into UDP-GlcNAc by the transfer of uridine 5-monophosphate (from uridine 5-triphosphate), a reaction catalyzed by the N-terminal domain.</text>
</comment>
<feature type="binding site" evidence="20">
    <location>
        <position position="364"/>
    </location>
    <ligand>
        <name>UDP-N-acetyl-alpha-D-glucosamine</name>
        <dbReference type="ChEBI" id="CHEBI:57705"/>
    </ligand>
</feature>
<comment type="subcellular location">
    <subcellularLocation>
        <location evidence="1 20">Cytoplasm</location>
    </subcellularLocation>
</comment>
<dbReference type="GO" id="GO:0016020">
    <property type="term" value="C:membrane"/>
    <property type="evidence" value="ECO:0007669"/>
    <property type="project" value="GOC"/>
</dbReference>
<feature type="binding site" evidence="20">
    <location>
        <begin position="384"/>
        <end position="385"/>
    </location>
    <ligand>
        <name>acetyl-CoA</name>
        <dbReference type="ChEBI" id="CHEBI:57288"/>
    </ligand>
</feature>
<evidence type="ECO:0000256" key="1">
    <source>
        <dbReference type="ARBA" id="ARBA00004496"/>
    </source>
</evidence>
<dbReference type="RefSeq" id="WP_312032187.1">
    <property type="nucleotide sequence ID" value="NZ_CP051151.1"/>
</dbReference>
<keyword evidence="12 20" id="KW-0133">Cell shape</keyword>
<feature type="binding site" evidence="20">
    <location>
        <position position="102"/>
    </location>
    <ligand>
        <name>Mg(2+)</name>
        <dbReference type="ChEBI" id="CHEBI:18420"/>
    </ligand>
</feature>
<dbReference type="GO" id="GO:0000287">
    <property type="term" value="F:magnesium ion binding"/>
    <property type="evidence" value="ECO:0007669"/>
    <property type="project" value="UniProtKB-UniRule"/>
</dbReference>
<feature type="region of interest" description="Linker" evidence="20">
    <location>
        <begin position="229"/>
        <end position="249"/>
    </location>
</feature>
<dbReference type="InterPro" id="IPR050065">
    <property type="entry name" value="GlmU-like"/>
</dbReference>
<dbReference type="GO" id="GO:0009245">
    <property type="term" value="P:lipid A biosynthetic process"/>
    <property type="evidence" value="ECO:0007669"/>
    <property type="project" value="UniProtKB-UniRule"/>
</dbReference>
<feature type="binding site" evidence="20">
    <location>
        <position position="73"/>
    </location>
    <ligand>
        <name>UDP-N-acetyl-alpha-D-glucosamine</name>
        <dbReference type="ChEBI" id="CHEBI:57705"/>
    </ligand>
</feature>
<feature type="binding site" evidence="20">
    <location>
        <position position="421"/>
    </location>
    <ligand>
        <name>acetyl-CoA</name>
        <dbReference type="ChEBI" id="CHEBI:57288"/>
    </ligand>
</feature>
<evidence type="ECO:0000256" key="20">
    <source>
        <dbReference type="HAMAP-Rule" id="MF_01631"/>
    </source>
</evidence>
<accession>A0A7L6N393</accession>
<dbReference type="GO" id="GO:0000902">
    <property type="term" value="P:cell morphogenesis"/>
    <property type="evidence" value="ECO:0007669"/>
    <property type="project" value="UniProtKB-UniRule"/>
</dbReference>
<evidence type="ECO:0000256" key="16">
    <source>
        <dbReference type="ARBA" id="ARBA00023316"/>
    </source>
</evidence>
<dbReference type="EMBL" id="CP051151">
    <property type="protein sequence ID" value="QLY39707.1"/>
    <property type="molecule type" value="Genomic_DNA"/>
</dbReference>
<keyword evidence="10 20" id="KW-0677">Repeat</keyword>
<dbReference type="UniPathway" id="UPA00973"/>
<comment type="catalytic activity">
    <reaction evidence="17 20">
        <text>alpha-D-glucosamine 1-phosphate + acetyl-CoA = N-acetyl-alpha-D-glucosamine 1-phosphate + CoA + H(+)</text>
        <dbReference type="Rhea" id="RHEA:13725"/>
        <dbReference type="ChEBI" id="CHEBI:15378"/>
        <dbReference type="ChEBI" id="CHEBI:57287"/>
        <dbReference type="ChEBI" id="CHEBI:57288"/>
        <dbReference type="ChEBI" id="CHEBI:57776"/>
        <dbReference type="ChEBI" id="CHEBI:58516"/>
        <dbReference type="EC" id="2.3.1.157"/>
    </reaction>
</comment>
<evidence type="ECO:0000256" key="6">
    <source>
        <dbReference type="ARBA" id="ARBA00022490"/>
    </source>
</evidence>
<evidence type="ECO:0000256" key="14">
    <source>
        <dbReference type="ARBA" id="ARBA00023268"/>
    </source>
</evidence>
<dbReference type="Gene3D" id="3.90.550.10">
    <property type="entry name" value="Spore Coat Polysaccharide Biosynthesis Protein SpsA, Chain A"/>
    <property type="match status" value="1"/>
</dbReference>
<dbReference type="PANTHER" id="PTHR43584">
    <property type="entry name" value="NUCLEOTIDYL TRANSFERASE"/>
    <property type="match status" value="1"/>
</dbReference>
<keyword evidence="7 20" id="KW-0808">Transferase</keyword>
<keyword evidence="11 20" id="KW-0460">Magnesium</keyword>
<comment type="similarity">
    <text evidence="5 20">In the N-terminal section; belongs to the N-acetylglucosamine-1-phosphate uridyltransferase family.</text>
</comment>
<feature type="binding site" evidence="20">
    <location>
        <position position="153"/>
    </location>
    <ligand>
        <name>UDP-N-acetyl-alpha-D-glucosamine</name>
        <dbReference type="ChEBI" id="CHEBI:57705"/>
    </ligand>
</feature>
<comment type="subunit">
    <text evidence="20">Homotrimer.</text>
</comment>
<sequence length="458" mass="50782">MKKYAIILAAGKGTRMKTDLPKCAYPLLKKPMIVYIIENLTKSQSVDEIITVVGHKKEVIKNILNSRVSYADQDQQLGTGHAVLMAKDLVKEEGYSIILPGDMPLIDDLVIKEAMAYHESTRNDLTVVSTFVDEPDGYGRIIMKNEQLQAIVEEKDASEQEKEIKEINTGIYIVDNQMLFEGLNLISDNNAQHEYYLTDIVKVFKSQKKRISTFILKKPFKAMGINDLYALSQAEAILRHNINKEIMRSGVAMINPDTITIGDNVVIEENVTISPNCYITGNSHIKKNTFIGPSTEIHNSIIGENVKIQHSLIFNSEVKDNTTVGPFAHLRDGAIIGTKNRIGNFVEIKKTITGDNFKASHLAYLGDAEVGNNVNFGCGSITVNYDGTNKYKTLIGDDVFVGCNANLIAPIQIEDNSTIAAGSTLNKNVPKDSLAIARSYQVNKENYFKNKSKSNGKK</sequence>
<keyword evidence="14 20" id="KW-0511">Multifunctional enzyme</keyword>
<dbReference type="InterPro" id="IPR001451">
    <property type="entry name" value="Hexapep"/>
</dbReference>
<feature type="domain" description="Mannose-1-phosphate guanyltransferase C-terminal" evidence="22">
    <location>
        <begin position="275"/>
        <end position="361"/>
    </location>
</feature>
<evidence type="ECO:0000259" key="22">
    <source>
        <dbReference type="Pfam" id="PF25087"/>
    </source>
</evidence>
<dbReference type="PROSITE" id="PS00101">
    <property type="entry name" value="HEXAPEP_TRANSFERASES"/>
    <property type="match status" value="1"/>
</dbReference>
<feature type="binding site" evidence="20">
    <location>
        <position position="168"/>
    </location>
    <ligand>
        <name>UDP-N-acetyl-alpha-D-glucosamine</name>
        <dbReference type="ChEBI" id="CHEBI:57705"/>
    </ligand>
</feature>
<feature type="binding site" evidence="20">
    <location>
        <position position="331"/>
    </location>
    <ligand>
        <name>UDP-N-acetyl-alpha-D-glucosamine</name>
        <dbReference type="ChEBI" id="CHEBI:57705"/>
    </ligand>
</feature>
<evidence type="ECO:0000256" key="4">
    <source>
        <dbReference type="ARBA" id="ARBA00007707"/>
    </source>
</evidence>
<feature type="active site" description="Proton acceptor" evidence="20">
    <location>
        <position position="361"/>
    </location>
</feature>